<sequence>DNSETEDDSNNAGNNNSGNNNSGNSNSGNTTTKPNSGKLPNTGGTPAAAVGIFGTLVAAAGALISRKKK</sequence>
<dbReference type="Pfam" id="PF00746">
    <property type="entry name" value="Gram_pos_anchor"/>
    <property type="match status" value="1"/>
</dbReference>
<feature type="compositionally biased region" description="Low complexity" evidence="5">
    <location>
        <begin position="10"/>
        <end position="29"/>
    </location>
</feature>
<keyword evidence="9" id="KW-1185">Reference proteome</keyword>
<evidence type="ECO:0000256" key="1">
    <source>
        <dbReference type="ARBA" id="ARBA00022512"/>
    </source>
</evidence>
<proteinExistence type="predicted"/>
<name>L1Q698_9CLOT</name>
<dbReference type="EMBL" id="AMEZ01000111">
    <property type="protein sequence ID" value="EKY23137.1"/>
    <property type="molecule type" value="Genomic_DNA"/>
</dbReference>
<dbReference type="RefSeq" id="WP_005215534.1">
    <property type="nucleotide sequence ID" value="NZ_KB291698.1"/>
</dbReference>
<evidence type="ECO:0000256" key="6">
    <source>
        <dbReference type="SAM" id="Phobius"/>
    </source>
</evidence>
<organism evidence="8 9">
    <name type="scientific">Clostridium celatum DSM 1785</name>
    <dbReference type="NCBI Taxonomy" id="545697"/>
    <lineage>
        <taxon>Bacteria</taxon>
        <taxon>Bacillati</taxon>
        <taxon>Bacillota</taxon>
        <taxon>Clostridia</taxon>
        <taxon>Eubacteriales</taxon>
        <taxon>Clostridiaceae</taxon>
        <taxon>Clostridium</taxon>
    </lineage>
</organism>
<feature type="compositionally biased region" description="Polar residues" evidence="5">
    <location>
        <begin position="30"/>
        <end position="44"/>
    </location>
</feature>
<keyword evidence="6" id="KW-0472">Membrane</keyword>
<dbReference type="NCBIfam" id="TIGR01167">
    <property type="entry name" value="LPXTG_anchor"/>
    <property type="match status" value="1"/>
</dbReference>
<reference evidence="8 9" key="1">
    <citation type="submission" date="2012-05" db="EMBL/GenBank/DDBJ databases">
        <authorList>
            <person name="Weinstock G."/>
            <person name="Sodergren E."/>
            <person name="Lobos E.A."/>
            <person name="Fulton L."/>
            <person name="Fulton R."/>
            <person name="Courtney L."/>
            <person name="Fronick C."/>
            <person name="O'Laughlin M."/>
            <person name="Godfrey J."/>
            <person name="Wilson R.M."/>
            <person name="Miner T."/>
            <person name="Farmer C."/>
            <person name="Delehaunty K."/>
            <person name="Cordes M."/>
            <person name="Minx P."/>
            <person name="Tomlinson C."/>
            <person name="Chen J."/>
            <person name="Wollam A."/>
            <person name="Pepin K.H."/>
            <person name="Bhonagiri V."/>
            <person name="Zhang X."/>
            <person name="Suruliraj S."/>
            <person name="Warren W."/>
            <person name="Mitreva M."/>
            <person name="Mardis E.R."/>
            <person name="Wilson R.K."/>
        </authorList>
    </citation>
    <scope>NUCLEOTIDE SEQUENCE [LARGE SCALE GENOMIC DNA]</scope>
    <source>
        <strain evidence="8 9">DSM 1785</strain>
    </source>
</reference>
<evidence type="ECO:0000256" key="5">
    <source>
        <dbReference type="SAM" id="MobiDB-lite"/>
    </source>
</evidence>
<dbReference type="Proteomes" id="UP000010420">
    <property type="component" value="Unassembled WGS sequence"/>
</dbReference>
<feature type="domain" description="Gram-positive cocci surface proteins LPxTG" evidence="7">
    <location>
        <begin position="32"/>
        <end position="69"/>
    </location>
</feature>
<feature type="transmembrane region" description="Helical" evidence="6">
    <location>
        <begin position="44"/>
        <end position="64"/>
    </location>
</feature>
<accession>L1Q698</accession>
<feature type="non-terminal residue" evidence="8">
    <location>
        <position position="1"/>
    </location>
</feature>
<keyword evidence="6" id="KW-1133">Transmembrane helix</keyword>
<keyword evidence="3" id="KW-0732">Signal</keyword>
<evidence type="ECO:0000313" key="9">
    <source>
        <dbReference type="Proteomes" id="UP000010420"/>
    </source>
</evidence>
<protein>
    <submittedName>
        <fullName evidence="8">LPXTG-motif protein cell wall anchor domain protein</fullName>
    </submittedName>
</protein>
<evidence type="ECO:0000256" key="2">
    <source>
        <dbReference type="ARBA" id="ARBA00022525"/>
    </source>
</evidence>
<keyword evidence="1" id="KW-0134">Cell wall</keyword>
<evidence type="ECO:0000256" key="3">
    <source>
        <dbReference type="ARBA" id="ARBA00022729"/>
    </source>
</evidence>
<gene>
    <name evidence="8" type="ORF">HMPREF0216_03048</name>
</gene>
<evidence type="ECO:0000313" key="8">
    <source>
        <dbReference type="EMBL" id="EKY23137.1"/>
    </source>
</evidence>
<evidence type="ECO:0000259" key="7">
    <source>
        <dbReference type="Pfam" id="PF00746"/>
    </source>
</evidence>
<evidence type="ECO:0000256" key="4">
    <source>
        <dbReference type="ARBA" id="ARBA00023088"/>
    </source>
</evidence>
<keyword evidence="4" id="KW-0572">Peptidoglycan-anchor</keyword>
<keyword evidence="6" id="KW-0812">Transmembrane</keyword>
<feature type="region of interest" description="Disordered" evidence="5">
    <location>
        <begin position="1"/>
        <end position="48"/>
    </location>
</feature>
<dbReference type="InterPro" id="IPR019931">
    <property type="entry name" value="LPXTG_anchor"/>
</dbReference>
<comment type="caution">
    <text evidence="8">The sequence shown here is derived from an EMBL/GenBank/DDBJ whole genome shotgun (WGS) entry which is preliminary data.</text>
</comment>
<dbReference type="HOGENOM" id="CLU_2781699_0_0_9"/>
<keyword evidence="2" id="KW-0964">Secreted</keyword>
<dbReference type="AlphaFoldDB" id="L1Q698"/>